<evidence type="ECO:0000313" key="4">
    <source>
        <dbReference type="Proteomes" id="UP000190973"/>
    </source>
</evidence>
<proteinExistence type="predicted"/>
<name>A0A1S8SAR9_CLOBE</name>
<keyword evidence="1 3" id="KW-0808">Transferase</keyword>
<reference evidence="3 4" key="1">
    <citation type="submission" date="2016-05" db="EMBL/GenBank/DDBJ databases">
        <title>Microbial solvent formation.</title>
        <authorList>
            <person name="Poehlein A."/>
            <person name="Montoya Solano J.D."/>
            <person name="Flitsch S."/>
            <person name="Krabben P."/>
            <person name="Duerre P."/>
            <person name="Daniel R."/>
        </authorList>
    </citation>
    <scope>NUCLEOTIDE SEQUENCE [LARGE SCALE GENOMIC DNA]</scope>
    <source>
        <strain evidence="3 4">DSM 53</strain>
    </source>
</reference>
<dbReference type="InterPro" id="IPR050179">
    <property type="entry name" value="Trans_hexapeptide_repeat"/>
</dbReference>
<organism evidence="3 4">
    <name type="scientific">Clostridium beijerinckii</name>
    <name type="common">Clostridium MP</name>
    <dbReference type="NCBI Taxonomy" id="1520"/>
    <lineage>
        <taxon>Bacteria</taxon>
        <taxon>Bacillati</taxon>
        <taxon>Bacillota</taxon>
        <taxon>Clostridia</taxon>
        <taxon>Eubacteriales</taxon>
        <taxon>Clostridiaceae</taxon>
        <taxon>Clostridium</taxon>
    </lineage>
</organism>
<dbReference type="EMBL" id="LZZI01000023">
    <property type="protein sequence ID" value="OOM62459.1"/>
    <property type="molecule type" value="Genomic_DNA"/>
</dbReference>
<dbReference type="AlphaFoldDB" id="A0A1S8SAR9"/>
<dbReference type="RefSeq" id="WP_077838393.1">
    <property type="nucleotide sequence ID" value="NZ_JABTAE010000001.1"/>
</dbReference>
<gene>
    <name evidence="3" type="primary">vatD_1</name>
    <name evidence="3" type="ORF">CLBCK_17260</name>
</gene>
<evidence type="ECO:0000313" key="3">
    <source>
        <dbReference type="EMBL" id="OOM62459.1"/>
    </source>
</evidence>
<dbReference type="InterPro" id="IPR018357">
    <property type="entry name" value="Hexapep_transf_CS"/>
</dbReference>
<keyword evidence="2" id="KW-0677">Repeat</keyword>
<keyword evidence="3" id="KW-0012">Acyltransferase</keyword>
<evidence type="ECO:0000256" key="2">
    <source>
        <dbReference type="ARBA" id="ARBA00022737"/>
    </source>
</evidence>
<dbReference type="Pfam" id="PF00132">
    <property type="entry name" value="Hexapep"/>
    <property type="match status" value="1"/>
</dbReference>
<dbReference type="PROSITE" id="PS00101">
    <property type="entry name" value="HEXAPEP_TRANSFERASES"/>
    <property type="match status" value="1"/>
</dbReference>
<comment type="caution">
    <text evidence="3">The sequence shown here is derived from an EMBL/GenBank/DDBJ whole genome shotgun (WGS) entry which is preliminary data.</text>
</comment>
<evidence type="ECO:0000256" key="1">
    <source>
        <dbReference type="ARBA" id="ARBA00022679"/>
    </source>
</evidence>
<dbReference type="GO" id="GO:0016746">
    <property type="term" value="F:acyltransferase activity"/>
    <property type="evidence" value="ECO:0007669"/>
    <property type="project" value="UniProtKB-KW"/>
</dbReference>
<dbReference type="SUPFAM" id="SSF51161">
    <property type="entry name" value="Trimeric LpxA-like enzymes"/>
    <property type="match status" value="1"/>
</dbReference>
<dbReference type="Gene3D" id="2.160.10.10">
    <property type="entry name" value="Hexapeptide repeat proteins"/>
    <property type="match status" value="1"/>
</dbReference>
<dbReference type="CDD" id="cd03349">
    <property type="entry name" value="LbH_XAT"/>
    <property type="match status" value="1"/>
</dbReference>
<dbReference type="InterPro" id="IPR001451">
    <property type="entry name" value="Hexapep"/>
</dbReference>
<accession>A0A1S8SAR9</accession>
<dbReference type="PANTHER" id="PTHR43300:SF11">
    <property type="entry name" value="ACETYLTRANSFERASE RV3034C-RELATED"/>
    <property type="match status" value="1"/>
</dbReference>
<dbReference type="InterPro" id="IPR011004">
    <property type="entry name" value="Trimer_LpxA-like_sf"/>
</dbReference>
<dbReference type="Proteomes" id="UP000190973">
    <property type="component" value="Unassembled WGS sequence"/>
</dbReference>
<dbReference type="EC" id="2.3.1.-" evidence="3"/>
<sequence length="210" mass="23957">MTIPNANRIYPRSNDYQTIYLKNVITRANIKVGDYTIYNDFYNDPREFEKNNVLYQCPINNDKLIIGKFCSIACKAKFLMTSGNHTMKSLSTYTFPIFYEEWGLDVSLITNAWDNKGDIVIGNDVWIGYDAIIMSGVKIGDGAIIGTRAIVTSDVPPYTIAGGIAAKIIKKRFGEDIILKLLKIKWWDWPYEKIKANIKYIQSGDIDKLM</sequence>
<protein>
    <submittedName>
        <fullName evidence="3">Streptogramin A acetyltransferase</fullName>
        <ecNumber evidence="3">2.3.1.-</ecNumber>
    </submittedName>
</protein>
<dbReference type="PANTHER" id="PTHR43300">
    <property type="entry name" value="ACETYLTRANSFERASE"/>
    <property type="match status" value="1"/>
</dbReference>